<keyword evidence="1" id="KW-0812">Transmembrane</keyword>
<evidence type="ECO:0000313" key="2">
    <source>
        <dbReference type="EMBL" id="MFD1019473.1"/>
    </source>
</evidence>
<dbReference type="EMBL" id="JBHTKL010000005">
    <property type="protein sequence ID" value="MFD1019473.1"/>
    <property type="molecule type" value="Genomic_DNA"/>
</dbReference>
<gene>
    <name evidence="2" type="ORF">ACFQ2J_09855</name>
</gene>
<organism evidence="2 3">
    <name type="scientific">Thalassobacillus hwangdonensis</name>
    <dbReference type="NCBI Taxonomy" id="546108"/>
    <lineage>
        <taxon>Bacteria</taxon>
        <taxon>Bacillati</taxon>
        <taxon>Bacillota</taxon>
        <taxon>Bacilli</taxon>
        <taxon>Bacillales</taxon>
        <taxon>Bacillaceae</taxon>
        <taxon>Thalassobacillus</taxon>
    </lineage>
</organism>
<keyword evidence="1" id="KW-0472">Membrane</keyword>
<sequence>MQNNTSKLIFATLLLILTSILNQVTPETNPIFGGISYWIIFAAFIYYLHQWKKGRRNTETKEG</sequence>
<evidence type="ECO:0000313" key="3">
    <source>
        <dbReference type="Proteomes" id="UP001596990"/>
    </source>
</evidence>
<proteinExistence type="predicted"/>
<accession>A0ABW3L2X7</accession>
<evidence type="ECO:0000256" key="1">
    <source>
        <dbReference type="SAM" id="Phobius"/>
    </source>
</evidence>
<keyword evidence="1" id="KW-1133">Transmembrane helix</keyword>
<comment type="caution">
    <text evidence="2">The sequence shown here is derived from an EMBL/GenBank/DDBJ whole genome shotgun (WGS) entry which is preliminary data.</text>
</comment>
<protein>
    <submittedName>
        <fullName evidence="2">Uncharacterized protein</fullName>
    </submittedName>
</protein>
<dbReference type="Proteomes" id="UP001596990">
    <property type="component" value="Unassembled WGS sequence"/>
</dbReference>
<name>A0ABW3L2X7_9BACI</name>
<keyword evidence="3" id="KW-1185">Reference proteome</keyword>
<reference evidence="3" key="1">
    <citation type="journal article" date="2019" name="Int. J. Syst. Evol. Microbiol.">
        <title>The Global Catalogue of Microorganisms (GCM) 10K type strain sequencing project: providing services to taxonomists for standard genome sequencing and annotation.</title>
        <authorList>
            <consortium name="The Broad Institute Genomics Platform"/>
            <consortium name="The Broad Institute Genome Sequencing Center for Infectious Disease"/>
            <person name="Wu L."/>
            <person name="Ma J."/>
        </authorList>
    </citation>
    <scope>NUCLEOTIDE SEQUENCE [LARGE SCALE GENOMIC DNA]</scope>
    <source>
        <strain evidence="3">CCUG 56607</strain>
    </source>
</reference>
<feature type="transmembrane region" description="Helical" evidence="1">
    <location>
        <begin position="32"/>
        <end position="48"/>
    </location>
</feature>